<dbReference type="Proteomes" id="UP000708298">
    <property type="component" value="Unassembled WGS sequence"/>
</dbReference>
<dbReference type="SUPFAM" id="SSF51735">
    <property type="entry name" value="NAD(P)-binding Rossmann-fold domains"/>
    <property type="match status" value="1"/>
</dbReference>
<evidence type="ECO:0000256" key="2">
    <source>
        <dbReference type="ARBA" id="ARBA00023002"/>
    </source>
</evidence>
<evidence type="ECO:0000313" key="6">
    <source>
        <dbReference type="Proteomes" id="UP000708298"/>
    </source>
</evidence>
<proteinExistence type="inferred from homology"/>
<name>A0A963YU90_9PROT</name>
<evidence type="ECO:0000259" key="4">
    <source>
        <dbReference type="Pfam" id="PF02894"/>
    </source>
</evidence>
<dbReference type="Pfam" id="PF02894">
    <property type="entry name" value="GFO_IDH_MocA_C"/>
    <property type="match status" value="1"/>
</dbReference>
<dbReference type="Pfam" id="PF01408">
    <property type="entry name" value="GFO_IDH_MocA"/>
    <property type="match status" value="1"/>
</dbReference>
<reference evidence="5" key="1">
    <citation type="journal article" date="2021" name="Microorganisms">
        <title>Acidisoma silvae sp. nov. and Acidisomacellulosilytica sp. nov., Two Acidophilic Bacteria Isolated from Decaying Wood, Hydrolyzing Cellulose and Producing Poly-3-hydroxybutyrate.</title>
        <authorList>
            <person name="Mieszkin S."/>
            <person name="Pouder E."/>
            <person name="Uroz S."/>
            <person name="Simon-Colin C."/>
            <person name="Alain K."/>
        </authorList>
    </citation>
    <scope>NUCLEOTIDE SEQUENCE</scope>
    <source>
        <strain evidence="5">HW T2.11</strain>
    </source>
</reference>
<dbReference type="GO" id="GO:0016491">
    <property type="term" value="F:oxidoreductase activity"/>
    <property type="evidence" value="ECO:0007669"/>
    <property type="project" value="UniProtKB-KW"/>
</dbReference>
<evidence type="ECO:0000256" key="1">
    <source>
        <dbReference type="ARBA" id="ARBA00010928"/>
    </source>
</evidence>
<dbReference type="Gene3D" id="3.30.360.10">
    <property type="entry name" value="Dihydrodipicolinate Reductase, domain 2"/>
    <property type="match status" value="1"/>
</dbReference>
<comment type="caution">
    <text evidence="5">The sequence shown here is derived from an EMBL/GenBank/DDBJ whole genome shotgun (WGS) entry which is preliminary data.</text>
</comment>
<feature type="domain" description="Gfo/Idh/MocA-like oxidoreductase N-terminal" evidence="3">
    <location>
        <begin position="7"/>
        <end position="123"/>
    </location>
</feature>
<evidence type="ECO:0000313" key="5">
    <source>
        <dbReference type="EMBL" id="MCB8877183.1"/>
    </source>
</evidence>
<reference evidence="5" key="2">
    <citation type="submission" date="2021-01" db="EMBL/GenBank/DDBJ databases">
        <authorList>
            <person name="Mieszkin S."/>
            <person name="Pouder E."/>
            <person name="Alain K."/>
        </authorList>
    </citation>
    <scope>NUCLEOTIDE SEQUENCE</scope>
    <source>
        <strain evidence="5">HW T2.11</strain>
    </source>
</reference>
<dbReference type="RefSeq" id="WP_227322838.1">
    <property type="nucleotide sequence ID" value="NZ_JAESVB010000011.1"/>
</dbReference>
<gene>
    <name evidence="5" type="ORF">ASILVAE211_18450</name>
</gene>
<organism evidence="5 6">
    <name type="scientific">Acidisoma silvae</name>
    <dbReference type="NCBI Taxonomy" id="2802396"/>
    <lineage>
        <taxon>Bacteria</taxon>
        <taxon>Pseudomonadati</taxon>
        <taxon>Pseudomonadota</taxon>
        <taxon>Alphaproteobacteria</taxon>
        <taxon>Acetobacterales</taxon>
        <taxon>Acidocellaceae</taxon>
        <taxon>Acidisoma</taxon>
    </lineage>
</organism>
<protein>
    <submittedName>
        <fullName evidence="5">Oxidoreductase</fullName>
    </submittedName>
</protein>
<dbReference type="InterPro" id="IPR036291">
    <property type="entry name" value="NAD(P)-bd_dom_sf"/>
</dbReference>
<dbReference type="EMBL" id="JAESVB010000011">
    <property type="protein sequence ID" value="MCB8877183.1"/>
    <property type="molecule type" value="Genomic_DNA"/>
</dbReference>
<accession>A0A963YU90</accession>
<comment type="similarity">
    <text evidence="1">Belongs to the Gfo/Idh/MocA family.</text>
</comment>
<keyword evidence="2" id="KW-0560">Oxidoreductase</keyword>
<sequence>MADAAPIRTALIGYGYVGRVFHAPLIRAVPGLDLTVIGSSQPAETVQETAPGTVVIADPVAAATAPDVDLVVIASPNDSHARLAIAALEAGKHVVVDKPFTVSLGEARAVAAAAEKAGKTLSVFQNRRLDSDFLTAEAALASGRLGRLVHFESRIDRYRPETQDRWRERPGPGTGLWFDLGAHLADQALKLFGLPESVDVHTASQRAAGTAPDWFHAVLTYPGLHVILGAGCLVAGGSSRFTLHGTEATFVKSGVDVQETQLRQGMVPGDLDWGIDLDAATIVDGATAEPEVMAAVDGDYLRYYAGVRDAILGQGANPVPPAEAVALMALIEAGEQSAATGRALPLSLTQAEIAGFTAARAG</sequence>
<dbReference type="PANTHER" id="PTHR43708">
    <property type="entry name" value="CONSERVED EXPRESSED OXIDOREDUCTASE (EUROFUNG)"/>
    <property type="match status" value="1"/>
</dbReference>
<dbReference type="GO" id="GO:0000166">
    <property type="term" value="F:nucleotide binding"/>
    <property type="evidence" value="ECO:0007669"/>
    <property type="project" value="InterPro"/>
</dbReference>
<dbReference type="NCBIfam" id="NF008607">
    <property type="entry name" value="PRK11579.1"/>
    <property type="match status" value="1"/>
</dbReference>
<dbReference type="InterPro" id="IPR000683">
    <property type="entry name" value="Gfo/Idh/MocA-like_OxRdtase_N"/>
</dbReference>
<dbReference type="Gene3D" id="3.40.50.720">
    <property type="entry name" value="NAD(P)-binding Rossmann-like Domain"/>
    <property type="match status" value="1"/>
</dbReference>
<dbReference type="InterPro" id="IPR051317">
    <property type="entry name" value="Gfo/Idh/MocA_oxidoreduct"/>
</dbReference>
<dbReference type="PANTHER" id="PTHR43708:SF5">
    <property type="entry name" value="CONSERVED EXPRESSED OXIDOREDUCTASE (EUROFUNG)-RELATED"/>
    <property type="match status" value="1"/>
</dbReference>
<dbReference type="InterPro" id="IPR004104">
    <property type="entry name" value="Gfo/Idh/MocA-like_OxRdtase_C"/>
</dbReference>
<dbReference type="SUPFAM" id="SSF55347">
    <property type="entry name" value="Glyceraldehyde-3-phosphate dehydrogenase-like, C-terminal domain"/>
    <property type="match status" value="1"/>
</dbReference>
<dbReference type="AlphaFoldDB" id="A0A963YU90"/>
<keyword evidence="6" id="KW-1185">Reference proteome</keyword>
<evidence type="ECO:0000259" key="3">
    <source>
        <dbReference type="Pfam" id="PF01408"/>
    </source>
</evidence>
<feature type="domain" description="Gfo/Idh/MocA-like oxidoreductase C-terminal" evidence="4">
    <location>
        <begin position="139"/>
        <end position="345"/>
    </location>
</feature>